<dbReference type="AlphaFoldDB" id="A0A2A6B5F4"/>
<sequence>MDNSRIRLATKIIHVVSLFGFSTNILAIFSIVKTPRLHSTFGLLCVILAANNSFVLAINSMYLMPVTGIFAMGTILSRIVGMVSKNVELKQDYCHCSPVGLASWVVGVRFHLLISLNRFVAIAFPLKSKRIITARSTSFAIGLMLFLSLAQCAPLLLLDDLWFCYDHKKMLWLYSPNESGRFYKTNINDQFISIEFGCLLLVDSITIAYLRFGRSNTLVGNLKKRAIEIRLFKQAFSQSVPLFVAFLLFAFVTPHLSNDFDKFLSETLMWHLAHGIDGLILDLFHTRLSLFKK</sequence>
<organism evidence="1 2">
    <name type="scientific">Pristionchus pacificus</name>
    <name type="common">Parasitic nematode worm</name>
    <dbReference type="NCBI Taxonomy" id="54126"/>
    <lineage>
        <taxon>Eukaryota</taxon>
        <taxon>Metazoa</taxon>
        <taxon>Ecdysozoa</taxon>
        <taxon>Nematoda</taxon>
        <taxon>Chromadorea</taxon>
        <taxon>Rhabditida</taxon>
        <taxon>Rhabditina</taxon>
        <taxon>Diplogasteromorpha</taxon>
        <taxon>Diplogasteroidea</taxon>
        <taxon>Neodiplogasteridae</taxon>
        <taxon>Pristionchus</taxon>
    </lineage>
</organism>
<dbReference type="InterPro" id="IPR019430">
    <property type="entry name" value="7TM_GPCR_serpentine_rcpt_Srx"/>
</dbReference>
<evidence type="ECO:0000313" key="2">
    <source>
        <dbReference type="Proteomes" id="UP000005239"/>
    </source>
</evidence>
<proteinExistence type="predicted"/>
<dbReference type="Gene3D" id="1.20.1070.10">
    <property type="entry name" value="Rhodopsin 7-helix transmembrane proteins"/>
    <property type="match status" value="1"/>
</dbReference>
<dbReference type="Proteomes" id="UP000005239">
    <property type="component" value="Unassembled WGS sequence"/>
</dbReference>
<name>A0A2A6B5F4_PRIPA</name>
<dbReference type="SUPFAM" id="SSF81321">
    <property type="entry name" value="Family A G protein-coupled receptor-like"/>
    <property type="match status" value="1"/>
</dbReference>
<dbReference type="CDD" id="cd00637">
    <property type="entry name" value="7tm_classA_rhodopsin-like"/>
    <property type="match status" value="1"/>
</dbReference>
<gene>
    <name evidence="1" type="primary">WBGene00276550</name>
</gene>
<dbReference type="PANTHER" id="PTHR23017:SF3">
    <property type="entry name" value="G-PROTEIN COUPLED RECEPTORS FAMILY 1 PROFILE DOMAIN-CONTAINING PROTEIN"/>
    <property type="match status" value="1"/>
</dbReference>
<keyword evidence="2" id="KW-1185">Reference proteome</keyword>
<dbReference type="PANTHER" id="PTHR23017">
    <property type="entry name" value="SERPENTINE RECEPTOR, CLASS X"/>
    <property type="match status" value="1"/>
</dbReference>
<dbReference type="OrthoDB" id="5874085at2759"/>
<dbReference type="Pfam" id="PF10328">
    <property type="entry name" value="7TM_GPCR_Srx"/>
    <property type="match status" value="1"/>
</dbReference>
<reference evidence="2" key="1">
    <citation type="journal article" date="2008" name="Nat. Genet.">
        <title>The Pristionchus pacificus genome provides a unique perspective on nematode lifestyle and parasitism.</title>
        <authorList>
            <person name="Dieterich C."/>
            <person name="Clifton S.W."/>
            <person name="Schuster L.N."/>
            <person name="Chinwalla A."/>
            <person name="Delehaunty K."/>
            <person name="Dinkelacker I."/>
            <person name="Fulton L."/>
            <person name="Fulton R."/>
            <person name="Godfrey J."/>
            <person name="Minx P."/>
            <person name="Mitreva M."/>
            <person name="Roeseler W."/>
            <person name="Tian H."/>
            <person name="Witte H."/>
            <person name="Yang S.P."/>
            <person name="Wilson R.K."/>
            <person name="Sommer R.J."/>
        </authorList>
    </citation>
    <scope>NUCLEOTIDE SEQUENCE [LARGE SCALE GENOMIC DNA]</scope>
    <source>
        <strain evidence="2">PS312</strain>
    </source>
</reference>
<dbReference type="EnsemblMetazoa" id="PPA38181.1">
    <property type="protein sequence ID" value="PPA38181.1"/>
    <property type="gene ID" value="WBGene00276550"/>
</dbReference>
<reference evidence="1" key="2">
    <citation type="submission" date="2022-06" db="UniProtKB">
        <authorList>
            <consortium name="EnsemblMetazoa"/>
        </authorList>
    </citation>
    <scope>IDENTIFICATION</scope>
    <source>
        <strain evidence="1">PS312</strain>
    </source>
</reference>
<accession>A0A8R1YY21</accession>
<evidence type="ECO:0000313" key="1">
    <source>
        <dbReference type="EnsemblMetazoa" id="PPA38181.1"/>
    </source>
</evidence>
<protein>
    <submittedName>
        <fullName evidence="1">G protein-coupled receptor</fullName>
    </submittedName>
</protein>
<accession>A0A2A6B5F4</accession>